<dbReference type="PANTHER" id="PTHR45996">
    <property type="entry name" value="AGAP001464-PB"/>
    <property type="match status" value="1"/>
</dbReference>
<comment type="subcellular location">
    <subcellularLocation>
        <location evidence="1">Endoplasmic reticulum membrane</location>
        <topology evidence="1">Single-pass type II membrane protein</topology>
    </subcellularLocation>
</comment>
<evidence type="ECO:0000256" key="3">
    <source>
        <dbReference type="ARBA" id="ARBA00023125"/>
    </source>
</evidence>
<protein>
    <recommendedName>
        <fullName evidence="8">BZIP domain-containing protein</fullName>
    </recommendedName>
</protein>
<evidence type="ECO:0000256" key="7">
    <source>
        <dbReference type="SAM" id="MobiDB-lite"/>
    </source>
</evidence>
<dbReference type="GO" id="GO:0005789">
    <property type="term" value="C:endoplasmic reticulum membrane"/>
    <property type="evidence" value="ECO:0007669"/>
    <property type="project" value="UniProtKB-SubCell"/>
</dbReference>
<proteinExistence type="predicted"/>
<feature type="compositionally biased region" description="Polar residues" evidence="7">
    <location>
        <begin position="103"/>
        <end position="113"/>
    </location>
</feature>
<evidence type="ECO:0000256" key="5">
    <source>
        <dbReference type="ARBA" id="ARBA00023242"/>
    </source>
</evidence>
<keyword evidence="6" id="KW-0175">Coiled coil</keyword>
<reference evidence="9 10" key="1">
    <citation type="submission" date="2024-01" db="EMBL/GenBank/DDBJ databases">
        <title>The genome of the rayed Mediterranean limpet Patella caerulea (Linnaeus, 1758).</title>
        <authorList>
            <person name="Anh-Thu Weber A."/>
            <person name="Halstead-Nussloch G."/>
        </authorList>
    </citation>
    <scope>NUCLEOTIDE SEQUENCE [LARGE SCALE GENOMIC DNA]</scope>
    <source>
        <strain evidence="9">AATW-2023a</strain>
        <tissue evidence="9">Whole specimen</tissue>
    </source>
</reference>
<dbReference type="GO" id="GO:0005634">
    <property type="term" value="C:nucleus"/>
    <property type="evidence" value="ECO:0007669"/>
    <property type="project" value="TreeGrafter"/>
</dbReference>
<dbReference type="GO" id="GO:0000981">
    <property type="term" value="F:DNA-binding transcription factor activity, RNA polymerase II-specific"/>
    <property type="evidence" value="ECO:0007669"/>
    <property type="project" value="TreeGrafter"/>
</dbReference>
<keyword evidence="5" id="KW-0539">Nucleus</keyword>
<evidence type="ECO:0000313" key="9">
    <source>
        <dbReference type="EMBL" id="KAK6180239.1"/>
    </source>
</evidence>
<feature type="region of interest" description="Disordered" evidence="7">
    <location>
        <begin position="98"/>
        <end position="128"/>
    </location>
</feature>
<comment type="caution">
    <text evidence="9">The sequence shown here is derived from an EMBL/GenBank/DDBJ whole genome shotgun (WGS) entry which is preliminary data.</text>
</comment>
<keyword evidence="3" id="KW-0238">DNA-binding</keyword>
<evidence type="ECO:0000256" key="4">
    <source>
        <dbReference type="ARBA" id="ARBA00023163"/>
    </source>
</evidence>
<keyword evidence="4" id="KW-0804">Transcription</keyword>
<dbReference type="EMBL" id="JAZGQO010000008">
    <property type="protein sequence ID" value="KAK6180239.1"/>
    <property type="molecule type" value="Genomic_DNA"/>
</dbReference>
<dbReference type="InterPro" id="IPR004827">
    <property type="entry name" value="bZIP"/>
</dbReference>
<accession>A0AAN8PN87</accession>
<dbReference type="SUPFAM" id="SSF57959">
    <property type="entry name" value="Leucine zipper domain"/>
    <property type="match status" value="1"/>
</dbReference>
<dbReference type="GO" id="GO:0000978">
    <property type="term" value="F:RNA polymerase II cis-regulatory region sequence-specific DNA binding"/>
    <property type="evidence" value="ECO:0007669"/>
    <property type="project" value="TreeGrafter"/>
</dbReference>
<sequence>MSGSTPSSQVLDLLFDQNDGVLTSEFLPTTTKSQPEVFSAFHEKEENLDDLKLFDLADLDILSDDIFSTLLNGSVLNSAEETAVDKSVAKQVQADHDYFAQKSPGNNSDSGISLESMADSPRGSSGDQSEVMLMEEQLSRSPISQHSPSNSVVMDYDFSPFGLEDINLKDINVNFNGVNSSGYIENFDFQPTSSTSDGKDTVSIDFNDLPLTSVCSTTPSSSAIDVDTCPTTKTVQIHTYHTSSSSDSLPFTMKDISPGVTSSSSSQFPLLRLTDEEKELLSRENITLPTNMPLTKEEEKQLRSIRRKIRNKVSAKESRKRKGEYVEGLEQRVKLCTVENSQLQKKIENLEKQNISMMSQLKKLQALITSKTKPAQTTTCIMVLLLSFALLVVPNFSPLGSRSLSSEHPKSIVMPGKSRSLLFNSESEATDDDPYGVSVRPNTPWEEKSPAVNPVVVAGKVETAQFEQFVENMEINDTNEVTDNIKEVIKTPLEVSVGDISDNQMIKNAVAADIPNLEIVNTVSDKIANPSQQDL</sequence>
<dbReference type="Gene3D" id="1.20.5.170">
    <property type="match status" value="1"/>
</dbReference>
<organism evidence="9 10">
    <name type="scientific">Patella caerulea</name>
    <name type="common">Rayed Mediterranean limpet</name>
    <dbReference type="NCBI Taxonomy" id="87958"/>
    <lineage>
        <taxon>Eukaryota</taxon>
        <taxon>Metazoa</taxon>
        <taxon>Spiralia</taxon>
        <taxon>Lophotrochozoa</taxon>
        <taxon>Mollusca</taxon>
        <taxon>Gastropoda</taxon>
        <taxon>Patellogastropoda</taxon>
        <taxon>Patelloidea</taxon>
        <taxon>Patellidae</taxon>
        <taxon>Patella</taxon>
    </lineage>
</organism>
<dbReference type="Pfam" id="PF00170">
    <property type="entry name" value="bZIP_1"/>
    <property type="match status" value="1"/>
</dbReference>
<evidence type="ECO:0000256" key="6">
    <source>
        <dbReference type="SAM" id="Coils"/>
    </source>
</evidence>
<feature type="domain" description="BZIP" evidence="8">
    <location>
        <begin position="301"/>
        <end position="364"/>
    </location>
</feature>
<dbReference type="PANTHER" id="PTHR45996:SF3">
    <property type="entry name" value="CREB-H TRANSCRIPTION FACTOR HOMOLOG LET-607"/>
    <property type="match status" value="1"/>
</dbReference>
<dbReference type="PROSITE" id="PS50217">
    <property type="entry name" value="BZIP"/>
    <property type="match status" value="1"/>
</dbReference>
<dbReference type="InterPro" id="IPR051381">
    <property type="entry name" value="CREB_ATF_subfamily"/>
</dbReference>
<dbReference type="PROSITE" id="PS00036">
    <property type="entry name" value="BZIP_BASIC"/>
    <property type="match status" value="1"/>
</dbReference>
<keyword evidence="10" id="KW-1185">Reference proteome</keyword>
<name>A0AAN8PN87_PATCE</name>
<dbReference type="CDD" id="cd14689">
    <property type="entry name" value="bZIP_CREB3"/>
    <property type="match status" value="1"/>
</dbReference>
<evidence type="ECO:0000313" key="10">
    <source>
        <dbReference type="Proteomes" id="UP001347796"/>
    </source>
</evidence>
<keyword evidence="2" id="KW-0805">Transcription regulation</keyword>
<feature type="coiled-coil region" evidence="6">
    <location>
        <begin position="326"/>
        <end position="367"/>
    </location>
</feature>
<evidence type="ECO:0000256" key="2">
    <source>
        <dbReference type="ARBA" id="ARBA00023015"/>
    </source>
</evidence>
<dbReference type="AlphaFoldDB" id="A0AAN8PN87"/>
<gene>
    <name evidence="9" type="ORF">SNE40_012429</name>
</gene>
<dbReference type="SMART" id="SM00338">
    <property type="entry name" value="BRLZ"/>
    <property type="match status" value="1"/>
</dbReference>
<dbReference type="InterPro" id="IPR046347">
    <property type="entry name" value="bZIP_sf"/>
</dbReference>
<evidence type="ECO:0000259" key="8">
    <source>
        <dbReference type="PROSITE" id="PS50217"/>
    </source>
</evidence>
<dbReference type="Proteomes" id="UP001347796">
    <property type="component" value="Unassembled WGS sequence"/>
</dbReference>
<evidence type="ECO:0000256" key="1">
    <source>
        <dbReference type="ARBA" id="ARBA00004648"/>
    </source>
</evidence>